<dbReference type="InterPro" id="IPR000182">
    <property type="entry name" value="GNAT_dom"/>
</dbReference>
<keyword evidence="2" id="KW-1133">Transmembrane helix</keyword>
<evidence type="ECO:0000313" key="5">
    <source>
        <dbReference type="RefSeq" id="XP_026499454.2"/>
    </source>
</evidence>
<gene>
    <name evidence="5" type="primary">LOC113403202</name>
</gene>
<reference evidence="5" key="1">
    <citation type="submission" date="2025-08" db="UniProtKB">
        <authorList>
            <consortium name="RefSeq"/>
        </authorList>
    </citation>
    <scope>IDENTIFICATION</scope>
    <source>
        <tissue evidence="5">Whole body</tissue>
    </source>
</reference>
<keyword evidence="1" id="KW-0808">Transferase</keyword>
<dbReference type="OMA" id="MSCEIVI"/>
<dbReference type="InterPro" id="IPR016181">
    <property type="entry name" value="Acyl_CoA_acyltransferase"/>
</dbReference>
<feature type="domain" description="N-acetyltransferase" evidence="3">
    <location>
        <begin position="87"/>
        <end position="237"/>
    </location>
</feature>
<dbReference type="Proteomes" id="UP001652626">
    <property type="component" value="Chromosome 24"/>
</dbReference>
<dbReference type="GeneID" id="113403202"/>
<dbReference type="PANTHER" id="PTHR13947:SF37">
    <property type="entry name" value="LD18367P"/>
    <property type="match status" value="1"/>
</dbReference>
<dbReference type="GO" id="GO:0008080">
    <property type="term" value="F:N-acetyltransferase activity"/>
    <property type="evidence" value="ECO:0007669"/>
    <property type="project" value="InterPro"/>
</dbReference>
<evidence type="ECO:0000256" key="2">
    <source>
        <dbReference type="SAM" id="Phobius"/>
    </source>
</evidence>
<keyword evidence="2" id="KW-0472">Membrane</keyword>
<dbReference type="Pfam" id="PF00583">
    <property type="entry name" value="Acetyltransf_1"/>
    <property type="match status" value="1"/>
</dbReference>
<dbReference type="SUPFAM" id="SSF55729">
    <property type="entry name" value="Acyl-CoA N-acyltransferases (Nat)"/>
    <property type="match status" value="1"/>
</dbReference>
<evidence type="ECO:0000259" key="3">
    <source>
        <dbReference type="PROSITE" id="PS51186"/>
    </source>
</evidence>
<dbReference type="Gene3D" id="3.40.630.30">
    <property type="match status" value="1"/>
</dbReference>
<dbReference type="InterPro" id="IPR050769">
    <property type="entry name" value="NAT_camello-type"/>
</dbReference>
<dbReference type="CDD" id="cd04301">
    <property type="entry name" value="NAT_SF"/>
    <property type="match status" value="1"/>
</dbReference>
<protein>
    <submittedName>
        <fullName evidence="5">Uncharacterized protein LOC113403202 isoform X1</fullName>
    </submittedName>
</protein>
<feature type="transmembrane region" description="Helical" evidence="2">
    <location>
        <begin position="51"/>
        <end position="83"/>
    </location>
</feature>
<name>A0A8B8IQP6_VANTA</name>
<proteinExistence type="predicted"/>
<evidence type="ECO:0000256" key="1">
    <source>
        <dbReference type="ARBA" id="ARBA00022679"/>
    </source>
</evidence>
<dbReference type="PANTHER" id="PTHR13947">
    <property type="entry name" value="GNAT FAMILY N-ACETYLTRANSFERASE"/>
    <property type="match status" value="1"/>
</dbReference>
<dbReference type="RefSeq" id="XP_026499454.2">
    <property type="nucleotide sequence ID" value="XM_026643669.2"/>
</dbReference>
<evidence type="ECO:0000313" key="4">
    <source>
        <dbReference type="Proteomes" id="UP001652626"/>
    </source>
</evidence>
<dbReference type="OrthoDB" id="41532at2759"/>
<dbReference type="AlphaFoldDB" id="A0A8B8IQP6"/>
<accession>A0A8B8IQP6</accession>
<organism evidence="4 5">
    <name type="scientific">Vanessa tameamea</name>
    <name type="common">Kamehameha butterfly</name>
    <dbReference type="NCBI Taxonomy" id="334116"/>
    <lineage>
        <taxon>Eukaryota</taxon>
        <taxon>Metazoa</taxon>
        <taxon>Ecdysozoa</taxon>
        <taxon>Arthropoda</taxon>
        <taxon>Hexapoda</taxon>
        <taxon>Insecta</taxon>
        <taxon>Pterygota</taxon>
        <taxon>Neoptera</taxon>
        <taxon>Endopterygota</taxon>
        <taxon>Lepidoptera</taxon>
        <taxon>Glossata</taxon>
        <taxon>Ditrysia</taxon>
        <taxon>Papilionoidea</taxon>
        <taxon>Nymphalidae</taxon>
        <taxon>Nymphalinae</taxon>
        <taxon>Vanessa</taxon>
    </lineage>
</organism>
<dbReference type="PROSITE" id="PS51186">
    <property type="entry name" value="GNAT"/>
    <property type="match status" value="1"/>
</dbReference>
<keyword evidence="4" id="KW-1185">Reference proteome</keyword>
<sequence length="237" mass="25794">MSCEIVIRQARTEDLQQRMELVCRAYSGYFWDAFIFFFFQELTLECCVLAAAVLFIFCGISATTCLVLLPIAAVVVAVTVVCVHHALAYKQSQSLHQEIIGIVAEVRGGLLLTPRSERVPIHIQLVAEKHSAYSQVIGTISISEFWGPNNRGWLHAMVVHPEWRGRGVARALAGAARRAAAARGLEALEAALSHLQAAARAALHAAGWECRAAYERPLCGAALTLPLVRLGVDLPLA</sequence>
<keyword evidence="2" id="KW-0812">Transmembrane</keyword>